<dbReference type="GO" id="GO:0004536">
    <property type="term" value="F:DNA nuclease activity"/>
    <property type="evidence" value="ECO:0007669"/>
    <property type="project" value="InterPro"/>
</dbReference>
<organism evidence="4 5">
    <name type="scientific">Pinibacter aurantiacus</name>
    <dbReference type="NCBI Taxonomy" id="2851599"/>
    <lineage>
        <taxon>Bacteria</taxon>
        <taxon>Pseudomonadati</taxon>
        <taxon>Bacteroidota</taxon>
        <taxon>Chitinophagia</taxon>
        <taxon>Chitinophagales</taxon>
        <taxon>Chitinophagaceae</taxon>
        <taxon>Pinibacter</taxon>
    </lineage>
</organism>
<keyword evidence="5" id="KW-1185">Reference proteome</keyword>
<dbReference type="GO" id="GO:0016788">
    <property type="term" value="F:hydrolase activity, acting on ester bonds"/>
    <property type="evidence" value="ECO:0007669"/>
    <property type="project" value="InterPro"/>
</dbReference>
<protein>
    <submittedName>
        <fullName evidence="4">TatD family hydrolase</fullName>
    </submittedName>
</protein>
<dbReference type="EMBL" id="JAHSPG010000003">
    <property type="protein sequence ID" value="MBV4357179.1"/>
    <property type="molecule type" value="Genomic_DNA"/>
</dbReference>
<dbReference type="RefSeq" id="WP_217790792.1">
    <property type="nucleotide sequence ID" value="NZ_JAHSPG010000003.1"/>
</dbReference>
<dbReference type="Pfam" id="PF01026">
    <property type="entry name" value="TatD_DNase"/>
    <property type="match status" value="1"/>
</dbReference>
<comment type="caution">
    <text evidence="4">The sequence shown here is derived from an EMBL/GenBank/DDBJ whole genome shotgun (WGS) entry which is preliminary data.</text>
</comment>
<dbReference type="FunFam" id="3.20.20.140:FF:000005">
    <property type="entry name" value="TatD family hydrolase"/>
    <property type="match status" value="1"/>
</dbReference>
<reference evidence="4" key="1">
    <citation type="submission" date="2021-06" db="EMBL/GenBank/DDBJ databases">
        <authorList>
            <person name="Huq M.A."/>
        </authorList>
    </citation>
    <scope>NUCLEOTIDE SEQUENCE</scope>
    <source>
        <strain evidence="4">MAH-26</strain>
    </source>
</reference>
<evidence type="ECO:0000256" key="1">
    <source>
        <dbReference type="ARBA" id="ARBA00009275"/>
    </source>
</evidence>
<accession>A0A9E2S9K7</accession>
<dbReference type="PROSITE" id="PS01091">
    <property type="entry name" value="TATD_3"/>
    <property type="match status" value="1"/>
</dbReference>
<dbReference type="PANTHER" id="PTHR46124:SF4">
    <property type="entry name" value="HYDROLASE TATD"/>
    <property type="match status" value="1"/>
</dbReference>
<dbReference type="PANTHER" id="PTHR46124">
    <property type="entry name" value="D-AMINOACYL-TRNA DEACYLASE"/>
    <property type="match status" value="1"/>
</dbReference>
<dbReference type="AlphaFoldDB" id="A0A9E2S9K7"/>
<sequence length="254" mass="28945">MIIDTHTHLYSTEFSTDIAEVIERAEKEDVQKFCLPAIDSETHDAMIALESSYPGKCYAMMGLHPCSVKENYKEELDIASQWFEKRKFVAVGEIGLDHYWDKTFAKEQVEAFQTQIDWSFQYKLPIVIHTRDAMQETINIVKERQNGSLAGIFHCFSGSYESAKEIIKAGFYLGIGGVLTYKKANLPEVLEKIDLQHLVLETDAPYLTPVPFRGKRNESSYLKYIVEKLAEVKHTTVEEICSVTTANAQKIFGL</sequence>
<evidence type="ECO:0000256" key="3">
    <source>
        <dbReference type="ARBA" id="ARBA00022801"/>
    </source>
</evidence>
<dbReference type="GO" id="GO:0005829">
    <property type="term" value="C:cytosol"/>
    <property type="evidence" value="ECO:0007669"/>
    <property type="project" value="TreeGrafter"/>
</dbReference>
<evidence type="ECO:0000256" key="2">
    <source>
        <dbReference type="ARBA" id="ARBA00022723"/>
    </source>
</evidence>
<name>A0A9E2S9K7_9BACT</name>
<gene>
    <name evidence="4" type="ORF">KTO63_08485</name>
</gene>
<comment type="similarity">
    <text evidence="1">Belongs to the metallo-dependent hydrolases superfamily. TatD-type hydrolase family.</text>
</comment>
<keyword evidence="3 4" id="KW-0378">Hydrolase</keyword>
<dbReference type="InterPro" id="IPR018228">
    <property type="entry name" value="DNase_TatD-rel_CS"/>
</dbReference>
<keyword evidence="2" id="KW-0479">Metal-binding</keyword>
<evidence type="ECO:0000313" key="4">
    <source>
        <dbReference type="EMBL" id="MBV4357179.1"/>
    </source>
</evidence>
<dbReference type="GO" id="GO:0046872">
    <property type="term" value="F:metal ion binding"/>
    <property type="evidence" value="ECO:0007669"/>
    <property type="project" value="UniProtKB-KW"/>
</dbReference>
<dbReference type="NCBIfam" id="TIGR00010">
    <property type="entry name" value="YchF/TatD family DNA exonuclease"/>
    <property type="match status" value="1"/>
</dbReference>
<dbReference type="PIRSF" id="PIRSF005902">
    <property type="entry name" value="DNase_TatD"/>
    <property type="match status" value="1"/>
</dbReference>
<dbReference type="InterPro" id="IPR001130">
    <property type="entry name" value="TatD-like"/>
</dbReference>
<proteinExistence type="inferred from homology"/>
<dbReference type="Proteomes" id="UP000812270">
    <property type="component" value="Unassembled WGS sequence"/>
</dbReference>
<dbReference type="InterPro" id="IPR015991">
    <property type="entry name" value="TatD/YcfH-like"/>
</dbReference>
<evidence type="ECO:0000313" key="5">
    <source>
        <dbReference type="Proteomes" id="UP000812270"/>
    </source>
</evidence>
<dbReference type="CDD" id="cd01310">
    <property type="entry name" value="TatD_DNAse"/>
    <property type="match status" value="1"/>
</dbReference>